<dbReference type="AlphaFoldDB" id="A0A183JG01"/>
<proteinExistence type="predicted"/>
<dbReference type="Proteomes" id="UP000279833">
    <property type="component" value="Unassembled WGS sequence"/>
</dbReference>
<dbReference type="STRING" id="6186.A0A183JG01"/>
<organism evidence="4">
    <name type="scientific">Schistosoma curassoni</name>
    <dbReference type="NCBI Taxonomy" id="6186"/>
    <lineage>
        <taxon>Eukaryota</taxon>
        <taxon>Metazoa</taxon>
        <taxon>Spiralia</taxon>
        <taxon>Lophotrochozoa</taxon>
        <taxon>Platyhelminthes</taxon>
        <taxon>Trematoda</taxon>
        <taxon>Digenea</taxon>
        <taxon>Strigeidida</taxon>
        <taxon>Schistosomatoidea</taxon>
        <taxon>Schistosomatidae</taxon>
        <taxon>Schistosoma</taxon>
    </lineage>
</organism>
<dbReference type="WBParaSite" id="SCUD_0000161901-mRNA-1">
    <property type="protein sequence ID" value="SCUD_0000161901-mRNA-1"/>
    <property type="gene ID" value="SCUD_0000161901"/>
</dbReference>
<name>A0A183JG01_9TREM</name>
<accession>A0A183JG01</accession>
<evidence type="ECO:0000313" key="3">
    <source>
        <dbReference type="Proteomes" id="UP000279833"/>
    </source>
</evidence>
<evidence type="ECO:0000256" key="1">
    <source>
        <dbReference type="SAM" id="MobiDB-lite"/>
    </source>
</evidence>
<gene>
    <name evidence="2" type="ORF">SCUD_LOCUS1620</name>
</gene>
<reference evidence="4" key="1">
    <citation type="submission" date="2016-06" db="UniProtKB">
        <authorList>
            <consortium name="WormBaseParasite"/>
        </authorList>
    </citation>
    <scope>IDENTIFICATION</scope>
</reference>
<feature type="region of interest" description="Disordered" evidence="1">
    <location>
        <begin position="117"/>
        <end position="152"/>
    </location>
</feature>
<evidence type="ECO:0000313" key="4">
    <source>
        <dbReference type="WBParaSite" id="SCUD_0000161901-mRNA-1"/>
    </source>
</evidence>
<sequence>MRISISPHRWCMHLDRHMLKIVRIVSPVLKCLKNIARICWNHRVSNIEVRRKVLGNDGKSVDMVVNLHRLRWLGHVLRMPEHRLRRCAILASVGDGWKKLEYQNRLTGLSTSCAPSPRTVARSSSSSLLRKGGRNTYNRYHANGSNNNAGINSSDEGFDRLFYKPRRSQPVVHPASEIPFCE</sequence>
<reference evidence="2 3" key="2">
    <citation type="submission" date="2018-11" db="EMBL/GenBank/DDBJ databases">
        <authorList>
            <consortium name="Pathogen Informatics"/>
        </authorList>
    </citation>
    <scope>NUCLEOTIDE SEQUENCE [LARGE SCALE GENOMIC DNA]</scope>
    <source>
        <strain evidence="2">Dakar</strain>
        <strain evidence="3">Dakar, Senegal</strain>
    </source>
</reference>
<evidence type="ECO:0000313" key="2">
    <source>
        <dbReference type="EMBL" id="VDO68849.1"/>
    </source>
</evidence>
<feature type="compositionally biased region" description="Low complexity" evidence="1">
    <location>
        <begin position="142"/>
        <end position="152"/>
    </location>
</feature>
<dbReference type="EMBL" id="UZAK01001353">
    <property type="protein sequence ID" value="VDO68849.1"/>
    <property type="molecule type" value="Genomic_DNA"/>
</dbReference>
<keyword evidence="3" id="KW-1185">Reference proteome</keyword>
<protein>
    <submittedName>
        <fullName evidence="2 4">Uncharacterized protein</fullName>
    </submittedName>
</protein>